<dbReference type="InterPro" id="IPR051804">
    <property type="entry name" value="Carb_Metab_Reg_Kinase/Isom"/>
</dbReference>
<dbReference type="PANTHER" id="PTHR42742:SF3">
    <property type="entry name" value="FRUCTOKINASE"/>
    <property type="match status" value="1"/>
</dbReference>
<dbReference type="PANTHER" id="PTHR42742">
    <property type="entry name" value="TRANSCRIPTIONAL REPRESSOR MPRA"/>
    <property type="match status" value="1"/>
</dbReference>
<accession>A0A391PKF8</accession>
<feature type="binding site" evidence="5">
    <location>
        <position position="97"/>
    </location>
    <ligand>
        <name>Zn(2+)</name>
        <dbReference type="ChEBI" id="CHEBI:29105"/>
    </ligand>
</feature>
<dbReference type="Gene3D" id="2.60.120.10">
    <property type="entry name" value="Jelly Rolls"/>
    <property type="match status" value="2"/>
</dbReference>
<evidence type="ECO:0000256" key="1">
    <source>
        <dbReference type="ARBA" id="ARBA00022723"/>
    </source>
</evidence>
<keyword evidence="9" id="KW-0413">Isomerase</keyword>
<organism evidence="9 10">
    <name type="scientific">Mediterraneibacter butyricigenes</name>
    <dbReference type="NCBI Taxonomy" id="2316025"/>
    <lineage>
        <taxon>Bacteria</taxon>
        <taxon>Bacillati</taxon>
        <taxon>Bacillota</taxon>
        <taxon>Clostridia</taxon>
        <taxon>Lachnospirales</taxon>
        <taxon>Lachnospiraceae</taxon>
        <taxon>Mediterraneibacter</taxon>
    </lineage>
</organism>
<feature type="domain" description="Phosphomannose isomerase type I catalytic" evidence="7">
    <location>
        <begin position="6"/>
        <end position="105"/>
    </location>
</feature>
<evidence type="ECO:0000259" key="7">
    <source>
        <dbReference type="Pfam" id="PF20511"/>
    </source>
</evidence>
<gene>
    <name evidence="9" type="primary">pmi</name>
    <name evidence="9" type="ORF">KGMB01110_17380</name>
</gene>
<dbReference type="EMBL" id="BHGK01000001">
    <property type="protein sequence ID" value="GCA67302.1"/>
    <property type="molecule type" value="Genomic_DNA"/>
</dbReference>
<protein>
    <recommendedName>
        <fullName evidence="3">Phosphohexomutase</fullName>
    </recommendedName>
    <alternativeName>
        <fullName evidence="4">Phosphomannose isomerase</fullName>
    </alternativeName>
</protein>
<evidence type="ECO:0000256" key="5">
    <source>
        <dbReference type="PIRSR" id="PIRSR036894-1"/>
    </source>
</evidence>
<dbReference type="InterPro" id="IPR014710">
    <property type="entry name" value="RmlC-like_jellyroll"/>
</dbReference>
<dbReference type="AlphaFoldDB" id="A0A391PKF8"/>
<dbReference type="InterPro" id="IPR046457">
    <property type="entry name" value="PMI_typeI_cat"/>
</dbReference>
<dbReference type="CDD" id="cd07010">
    <property type="entry name" value="cupin_PMI_type_I_N_bac"/>
    <property type="match status" value="1"/>
</dbReference>
<keyword evidence="2 5" id="KW-0862">Zinc</keyword>
<feature type="active site" evidence="6">
    <location>
        <position position="191"/>
    </location>
</feature>
<evidence type="ECO:0000256" key="6">
    <source>
        <dbReference type="PIRSR" id="PIRSR036894-2"/>
    </source>
</evidence>
<dbReference type="Proteomes" id="UP000265643">
    <property type="component" value="Unassembled WGS sequence"/>
</dbReference>
<feature type="domain" description="Mannose-6-phosphate isomerase cupin" evidence="8">
    <location>
        <begin position="236"/>
        <end position="308"/>
    </location>
</feature>
<dbReference type="InterPro" id="IPR014628">
    <property type="entry name" value="Man6P_isomerase_Firm_short"/>
</dbReference>
<evidence type="ECO:0000256" key="2">
    <source>
        <dbReference type="ARBA" id="ARBA00022833"/>
    </source>
</evidence>
<dbReference type="InterPro" id="IPR011051">
    <property type="entry name" value="RmlC_Cupin_sf"/>
</dbReference>
<keyword evidence="10" id="KW-1185">Reference proteome</keyword>
<name>A0A391PKF8_9FIRM</name>
<dbReference type="GO" id="GO:0008270">
    <property type="term" value="F:zinc ion binding"/>
    <property type="evidence" value="ECO:0007669"/>
    <property type="project" value="InterPro"/>
</dbReference>
<comment type="caution">
    <text evidence="9">The sequence shown here is derived from an EMBL/GenBank/DDBJ whole genome shotgun (WGS) entry which is preliminary data.</text>
</comment>
<proteinExistence type="predicted"/>
<evidence type="ECO:0000313" key="10">
    <source>
        <dbReference type="Proteomes" id="UP000265643"/>
    </source>
</evidence>
<feature type="binding site" evidence="5">
    <location>
        <position position="114"/>
    </location>
    <ligand>
        <name>Zn(2+)</name>
        <dbReference type="ChEBI" id="CHEBI:29105"/>
    </ligand>
</feature>
<dbReference type="GO" id="GO:0005975">
    <property type="term" value="P:carbohydrate metabolic process"/>
    <property type="evidence" value="ECO:0007669"/>
    <property type="project" value="InterPro"/>
</dbReference>
<reference evidence="10" key="1">
    <citation type="submission" date="2018-09" db="EMBL/GenBank/DDBJ databases">
        <title>Draft Genome Sequence of Mediterraneibacter sp. KCTC 15684.</title>
        <authorList>
            <person name="Kim J.S."/>
            <person name="Han K.I."/>
            <person name="Suh M.K."/>
            <person name="Lee K.C."/>
            <person name="Eom M.K."/>
            <person name="Lee J.H."/>
            <person name="Park S.H."/>
            <person name="Kang S.W."/>
            <person name="Park J.E."/>
            <person name="Oh B.S."/>
            <person name="Yu S.Y."/>
            <person name="Choi S.H."/>
            <person name="Lee D.H."/>
            <person name="Yoon H."/>
            <person name="Kim B."/>
            <person name="Yang S.J."/>
            <person name="Lee J.S."/>
        </authorList>
    </citation>
    <scope>NUCLEOTIDE SEQUENCE [LARGE SCALE GENOMIC DNA]</scope>
    <source>
        <strain evidence="10">KCTC 15684</strain>
    </source>
</reference>
<feature type="binding site" evidence="5">
    <location>
        <position position="171"/>
    </location>
    <ligand>
        <name>Zn(2+)</name>
        <dbReference type="ChEBI" id="CHEBI:29105"/>
    </ligand>
</feature>
<evidence type="ECO:0000256" key="3">
    <source>
        <dbReference type="ARBA" id="ARBA00029741"/>
    </source>
</evidence>
<dbReference type="SUPFAM" id="SSF51182">
    <property type="entry name" value="RmlC-like cupins"/>
    <property type="match status" value="1"/>
</dbReference>
<comment type="cofactor">
    <cofactor evidence="5">
        <name>Zn(2+)</name>
        <dbReference type="ChEBI" id="CHEBI:29105"/>
    </cofactor>
    <text evidence="5">Binds 1 zinc ion per subunit.</text>
</comment>
<keyword evidence="1 5" id="KW-0479">Metal-binding</keyword>
<evidence type="ECO:0000313" key="9">
    <source>
        <dbReference type="EMBL" id="GCA67302.1"/>
    </source>
</evidence>
<dbReference type="PIRSF" id="PIRSF036894">
    <property type="entry name" value="PMI_Firm_short"/>
    <property type="match status" value="1"/>
</dbReference>
<dbReference type="GO" id="GO:0004476">
    <property type="term" value="F:mannose-6-phosphate isomerase activity"/>
    <property type="evidence" value="ECO:0007669"/>
    <property type="project" value="InterPro"/>
</dbReference>
<evidence type="ECO:0000256" key="4">
    <source>
        <dbReference type="ARBA" id="ARBA00030762"/>
    </source>
</evidence>
<dbReference type="InterPro" id="IPR049071">
    <property type="entry name" value="MPI_cupin_dom"/>
</dbReference>
<evidence type="ECO:0000259" key="8">
    <source>
        <dbReference type="Pfam" id="PF21621"/>
    </source>
</evidence>
<dbReference type="Pfam" id="PF21621">
    <property type="entry name" value="MPI_cupin_dom"/>
    <property type="match status" value="1"/>
</dbReference>
<sequence>MYPIKFENIYFEKIWGGSSLKSFRENVPEGNIGESWDISCHPNGMSIVANGSLKGRTLKSIIDEYGYDLMGNKVSVERFPLLIKLIDAGERLSVQVHPDDEYALKYERDQGKTEAWYVLKAEPGAKLIIGTKDCSKEEFISALEGNYLEKYLNEVPVKKGDCYLIKSGMVHAICEGVTIAEIQQSSDLTYRVYDYGRPRELHKTKALDVIDFQLKSKNLRIDEDKTSKNNWVSMCESEFFNIDKAVISGGLKDKSDVNTFSILTCVDGSGTIKGDDFKENIKVGDSFLIAATLGNYEINGRLTLLKSVPTK</sequence>
<dbReference type="RefSeq" id="WP_119298067.1">
    <property type="nucleotide sequence ID" value="NZ_BHGK01000001.1"/>
</dbReference>
<dbReference type="Pfam" id="PF20511">
    <property type="entry name" value="PMI_typeI_cat"/>
    <property type="match status" value="1"/>
</dbReference>